<sequence length="247" mass="28240">MKCPESIEELQELERMIPLCRKTLYEQAKARIDTGAACSLHEASRQIADEAGKNPESVERAIQREQADRGVTLSPVSEKFKSNEHFRTSFTGDNEWYTPAKYIEAARKVLKGIDLDPATSEFAQKYIQAKKHYTVKDNGLNNAWDGKIWLNPPYSRDLLSLFIEKLVQEVLSERVKEAIVLTHNYTDTAWFHLLNTVSDLICFTKGRVRFVDDKGVEASPTQGSAFFYIGENQETFKEVFGEFGFIR</sequence>
<protein>
    <submittedName>
        <fullName evidence="1">Putative methyltransferase</fullName>
    </submittedName>
</protein>
<dbReference type="GO" id="GO:0032259">
    <property type="term" value="P:methylation"/>
    <property type="evidence" value="ECO:0007669"/>
    <property type="project" value="UniProtKB-KW"/>
</dbReference>
<keyword evidence="1" id="KW-0489">Methyltransferase</keyword>
<dbReference type="GO" id="GO:0003677">
    <property type="term" value="F:DNA binding"/>
    <property type="evidence" value="ECO:0007669"/>
    <property type="project" value="InterPro"/>
</dbReference>
<dbReference type="EMBL" id="MT142984">
    <property type="protein sequence ID" value="QJA91388.1"/>
    <property type="molecule type" value="Genomic_DNA"/>
</dbReference>
<evidence type="ECO:0000313" key="1">
    <source>
        <dbReference type="EMBL" id="QJA91388.1"/>
    </source>
</evidence>
<dbReference type="GO" id="GO:0009307">
    <property type="term" value="P:DNA restriction-modification system"/>
    <property type="evidence" value="ECO:0007669"/>
    <property type="project" value="InterPro"/>
</dbReference>
<dbReference type="InterPro" id="IPR008593">
    <property type="entry name" value="Dam_MeTrfase"/>
</dbReference>
<dbReference type="Pfam" id="PF05869">
    <property type="entry name" value="Dam"/>
    <property type="match status" value="1"/>
</dbReference>
<proteinExistence type="predicted"/>
<accession>A0A6M3LEB8</accession>
<name>A0A6M3LEB8_9ZZZZ</name>
<gene>
    <name evidence="1" type="ORF">MM415B03380_0006</name>
</gene>
<dbReference type="AlphaFoldDB" id="A0A6M3LEB8"/>
<reference evidence="1" key="1">
    <citation type="submission" date="2020-03" db="EMBL/GenBank/DDBJ databases">
        <title>The deep terrestrial virosphere.</title>
        <authorList>
            <person name="Holmfeldt K."/>
            <person name="Nilsson E."/>
            <person name="Simone D."/>
            <person name="Lopez-Fernandez M."/>
            <person name="Wu X."/>
            <person name="de Brujin I."/>
            <person name="Lundin D."/>
            <person name="Andersson A."/>
            <person name="Bertilsson S."/>
            <person name="Dopson M."/>
        </authorList>
    </citation>
    <scope>NUCLEOTIDE SEQUENCE</scope>
    <source>
        <strain evidence="1">MM415B03380</strain>
    </source>
</reference>
<organism evidence="1">
    <name type="scientific">viral metagenome</name>
    <dbReference type="NCBI Taxonomy" id="1070528"/>
    <lineage>
        <taxon>unclassified sequences</taxon>
        <taxon>metagenomes</taxon>
        <taxon>organismal metagenomes</taxon>
    </lineage>
</organism>
<keyword evidence="1" id="KW-0808">Transferase</keyword>
<dbReference type="GO" id="GO:0009007">
    <property type="term" value="F:site-specific DNA-methyltransferase (adenine-specific) activity"/>
    <property type="evidence" value="ECO:0007669"/>
    <property type="project" value="InterPro"/>
</dbReference>